<comment type="caution">
    <text evidence="11">The sequence shown here is derived from an EMBL/GenBank/DDBJ whole genome shotgun (WGS) entry which is preliminary data.</text>
</comment>
<evidence type="ECO:0000256" key="1">
    <source>
        <dbReference type="ARBA" id="ARBA00004401"/>
    </source>
</evidence>
<feature type="coiled-coil region" evidence="9">
    <location>
        <begin position="36"/>
        <end position="70"/>
    </location>
</feature>
<evidence type="ECO:0000313" key="12">
    <source>
        <dbReference type="Proteomes" id="UP000003571"/>
    </source>
</evidence>
<dbReference type="RefSeq" id="WP_002706175.1">
    <property type="nucleotide sequence ID" value="NZ_AGRW01000054.1"/>
</dbReference>
<dbReference type="STRING" id="907348.TresaDRAFT_0008"/>
<dbReference type="Pfam" id="PF04977">
    <property type="entry name" value="DivIC"/>
    <property type="match status" value="1"/>
</dbReference>
<dbReference type="InterPro" id="IPR007060">
    <property type="entry name" value="FtsL/DivIC"/>
</dbReference>
<feature type="transmembrane region" description="Helical" evidence="10">
    <location>
        <begin position="20"/>
        <end position="38"/>
    </location>
</feature>
<dbReference type="EMBL" id="AGRW01000054">
    <property type="protein sequence ID" value="EIC00535.1"/>
    <property type="molecule type" value="Genomic_DNA"/>
</dbReference>
<evidence type="ECO:0000256" key="6">
    <source>
        <dbReference type="ARBA" id="ARBA00023136"/>
    </source>
</evidence>
<accession>H7ENQ2</accession>
<proteinExistence type="predicted"/>
<dbReference type="PATRIC" id="fig|907348.3.peg.2581"/>
<evidence type="ECO:0000256" key="5">
    <source>
        <dbReference type="ARBA" id="ARBA00022989"/>
    </source>
</evidence>
<dbReference type="GO" id="GO:0005886">
    <property type="term" value="C:plasma membrane"/>
    <property type="evidence" value="ECO:0007669"/>
    <property type="project" value="UniProtKB-SubCell"/>
</dbReference>
<dbReference type="AlphaFoldDB" id="H7ENQ2"/>
<sequence length="106" mass="12401">MNLAFLRRYEDGNPSLKTHVIVYLFALLIPVLLIINAFQADKFTKLRDEVEDMQKEQVEMVEKNRELISEISVLSSSDRIERIAERDLGMHKAKKEEIVRVEIKSK</sequence>
<evidence type="ECO:0000256" key="2">
    <source>
        <dbReference type="ARBA" id="ARBA00022475"/>
    </source>
</evidence>
<keyword evidence="4 10" id="KW-0812">Transmembrane</keyword>
<organism evidence="11 12">
    <name type="scientific">Treponema saccharophilum DSM 2985</name>
    <dbReference type="NCBI Taxonomy" id="907348"/>
    <lineage>
        <taxon>Bacteria</taxon>
        <taxon>Pseudomonadati</taxon>
        <taxon>Spirochaetota</taxon>
        <taxon>Spirochaetia</taxon>
        <taxon>Spirochaetales</taxon>
        <taxon>Treponemataceae</taxon>
        <taxon>Treponema</taxon>
    </lineage>
</organism>
<keyword evidence="7" id="KW-0131">Cell cycle</keyword>
<keyword evidence="5 10" id="KW-1133">Transmembrane helix</keyword>
<evidence type="ECO:0000256" key="4">
    <source>
        <dbReference type="ARBA" id="ARBA00022692"/>
    </source>
</evidence>
<dbReference type="GO" id="GO:0051301">
    <property type="term" value="P:cell division"/>
    <property type="evidence" value="ECO:0007669"/>
    <property type="project" value="UniProtKB-KW"/>
</dbReference>
<evidence type="ECO:0000256" key="9">
    <source>
        <dbReference type="SAM" id="Coils"/>
    </source>
</evidence>
<evidence type="ECO:0000256" key="8">
    <source>
        <dbReference type="NCBIfam" id="TIGR02209"/>
    </source>
</evidence>
<evidence type="ECO:0000313" key="11">
    <source>
        <dbReference type="EMBL" id="EIC00535.1"/>
    </source>
</evidence>
<gene>
    <name evidence="11" type="ORF">TresaDRAFT_0008</name>
</gene>
<dbReference type="OrthoDB" id="361413at2"/>
<reference evidence="11 12" key="1">
    <citation type="submission" date="2011-09" db="EMBL/GenBank/DDBJ databases">
        <title>The draft genome of Treponema saccharophilum DSM 2985.</title>
        <authorList>
            <consortium name="US DOE Joint Genome Institute (JGI-PGF)"/>
            <person name="Lucas S."/>
            <person name="Copeland A."/>
            <person name="Lapidus A."/>
            <person name="Glavina del Rio T."/>
            <person name="Dalin E."/>
            <person name="Tice H."/>
            <person name="Bruce D."/>
            <person name="Goodwin L."/>
            <person name="Pitluck S."/>
            <person name="Peters L."/>
            <person name="Kyrpides N."/>
            <person name="Mavromatis K."/>
            <person name="Ivanova N."/>
            <person name="Markowitz V."/>
            <person name="Cheng J.-F."/>
            <person name="Hugenholtz P."/>
            <person name="Woyke T."/>
            <person name="Wu D."/>
            <person name="Gronow S."/>
            <person name="Wellnitz S."/>
            <person name="Brambilla E."/>
            <person name="Klenk H.-P."/>
            <person name="Eisen J.A."/>
        </authorList>
    </citation>
    <scope>NUCLEOTIDE SEQUENCE [LARGE SCALE GENOMIC DNA]</scope>
    <source>
        <strain evidence="11 12">DSM 2985</strain>
    </source>
</reference>
<keyword evidence="9" id="KW-0175">Coiled coil</keyword>
<dbReference type="eggNOG" id="ENOG5032IEC">
    <property type="taxonomic scope" value="Bacteria"/>
</dbReference>
<dbReference type="Proteomes" id="UP000003571">
    <property type="component" value="Unassembled WGS sequence"/>
</dbReference>
<dbReference type="InterPro" id="IPR011922">
    <property type="entry name" value="Cell_div_FtsL"/>
</dbReference>
<protein>
    <recommendedName>
        <fullName evidence="8">Cell division protein FtsL</fullName>
    </recommendedName>
</protein>
<dbReference type="NCBIfam" id="TIGR02209">
    <property type="entry name" value="ftsL_broad"/>
    <property type="match status" value="1"/>
</dbReference>
<keyword evidence="2" id="KW-1003">Cell membrane</keyword>
<evidence type="ECO:0000256" key="3">
    <source>
        <dbReference type="ARBA" id="ARBA00022618"/>
    </source>
</evidence>
<keyword evidence="12" id="KW-1185">Reference proteome</keyword>
<keyword evidence="6 10" id="KW-0472">Membrane</keyword>
<name>H7ENQ2_9SPIR</name>
<evidence type="ECO:0000256" key="10">
    <source>
        <dbReference type="SAM" id="Phobius"/>
    </source>
</evidence>
<comment type="subcellular location">
    <subcellularLocation>
        <location evidence="1">Cell membrane</location>
        <topology evidence="1">Single-pass type II membrane protein</topology>
    </subcellularLocation>
</comment>
<keyword evidence="3 11" id="KW-0132">Cell division</keyword>
<evidence type="ECO:0000256" key="7">
    <source>
        <dbReference type="ARBA" id="ARBA00023306"/>
    </source>
</evidence>